<dbReference type="KEGG" id="osg:BST96_14575"/>
<dbReference type="RefSeq" id="WP_085759407.1">
    <property type="nucleotide sequence ID" value="NZ_CP019343.1"/>
</dbReference>
<dbReference type="STRING" id="716816.BST96_14575"/>
<evidence type="ECO:0000313" key="1">
    <source>
        <dbReference type="EMBL" id="ARN75232.1"/>
    </source>
</evidence>
<organism evidence="1 2">
    <name type="scientific">Oceanicoccus sagamiensis</name>
    <dbReference type="NCBI Taxonomy" id="716816"/>
    <lineage>
        <taxon>Bacteria</taxon>
        <taxon>Pseudomonadati</taxon>
        <taxon>Pseudomonadota</taxon>
        <taxon>Gammaproteobacteria</taxon>
        <taxon>Cellvibrionales</taxon>
        <taxon>Spongiibacteraceae</taxon>
        <taxon>Oceanicoccus</taxon>
    </lineage>
</organism>
<protein>
    <submittedName>
        <fullName evidence="1">TetR family transcriptional regulator</fullName>
    </submittedName>
</protein>
<dbReference type="Gene3D" id="1.10.357.10">
    <property type="entry name" value="Tetracycline Repressor, domain 2"/>
    <property type="match status" value="1"/>
</dbReference>
<proteinExistence type="predicted"/>
<dbReference type="AlphaFoldDB" id="A0A1X9NFN2"/>
<name>A0A1X9NFN2_9GAMM</name>
<dbReference type="InterPro" id="IPR009057">
    <property type="entry name" value="Homeodomain-like_sf"/>
</dbReference>
<accession>A0A1X9NFN2</accession>
<gene>
    <name evidence="1" type="ORF">BST96_14575</name>
</gene>
<keyword evidence="2" id="KW-1185">Reference proteome</keyword>
<dbReference type="SUPFAM" id="SSF46689">
    <property type="entry name" value="Homeodomain-like"/>
    <property type="match status" value="1"/>
</dbReference>
<dbReference type="Proteomes" id="UP000193450">
    <property type="component" value="Chromosome"/>
</dbReference>
<sequence length="195" mass="22938">MSVSKVDGRQKRSERSRQQIIDALMTLMRGGNYIPTAQQVADEANISIRTVFRHFSEMDLLYVEIDQMLKPSYQRFFEAQDYNGTLEERVYKVVDARINCYLDTYYLEKATHALLWRSAPIREIYQANQLLLRKNLMKMLPELKKGKAETRESVDAVTSFEFYERLQMHQGLSEKTARQLIYNLVLDLVLDLLKD</sequence>
<dbReference type="EMBL" id="CP019343">
    <property type="protein sequence ID" value="ARN75232.1"/>
    <property type="molecule type" value="Genomic_DNA"/>
</dbReference>
<evidence type="ECO:0000313" key="2">
    <source>
        <dbReference type="Proteomes" id="UP000193450"/>
    </source>
</evidence>
<reference evidence="1 2" key="1">
    <citation type="submission" date="2016-11" db="EMBL/GenBank/DDBJ databases">
        <title>Trade-off between light-utilization and light-protection in marine flavobacteria.</title>
        <authorList>
            <person name="Kumagai Y."/>
        </authorList>
    </citation>
    <scope>NUCLEOTIDE SEQUENCE [LARGE SCALE GENOMIC DNA]</scope>
    <source>
        <strain evidence="1 2">NBRC 107125</strain>
    </source>
</reference>